<comment type="caution">
    <text evidence="1">The sequence shown here is derived from an EMBL/GenBank/DDBJ whole genome shotgun (WGS) entry which is preliminary data.</text>
</comment>
<gene>
    <name evidence="1" type="ORF">S06H3_07255</name>
</gene>
<name>X1LU01_9ZZZZ</name>
<accession>X1LU01</accession>
<feature type="non-terminal residue" evidence="1">
    <location>
        <position position="128"/>
    </location>
</feature>
<sequence>MQTSAETGSQQLGLWHGSLEELLLISLPSTKTIDRYTEDFREANHDGRNVKENQDKARDKLDSAQLDLRTMDKTGAVPTEDELLQSRAKREQGWQLVKRAWLNGKEDVSEKTKTFCGDSALPEAYEES</sequence>
<organism evidence="1">
    <name type="scientific">marine sediment metagenome</name>
    <dbReference type="NCBI Taxonomy" id="412755"/>
    <lineage>
        <taxon>unclassified sequences</taxon>
        <taxon>metagenomes</taxon>
        <taxon>ecological metagenomes</taxon>
    </lineage>
</organism>
<evidence type="ECO:0000313" key="1">
    <source>
        <dbReference type="EMBL" id="GAH97593.1"/>
    </source>
</evidence>
<proteinExistence type="predicted"/>
<dbReference type="AlphaFoldDB" id="X1LU01"/>
<dbReference type="EMBL" id="BARV01002920">
    <property type="protein sequence ID" value="GAH97593.1"/>
    <property type="molecule type" value="Genomic_DNA"/>
</dbReference>
<protein>
    <submittedName>
        <fullName evidence="1">Uncharacterized protein</fullName>
    </submittedName>
</protein>
<reference evidence="1" key="1">
    <citation type="journal article" date="2014" name="Front. Microbiol.">
        <title>High frequency of phylogenetically diverse reductive dehalogenase-homologous genes in deep subseafloor sedimentary metagenomes.</title>
        <authorList>
            <person name="Kawai M."/>
            <person name="Futagami T."/>
            <person name="Toyoda A."/>
            <person name="Takaki Y."/>
            <person name="Nishi S."/>
            <person name="Hori S."/>
            <person name="Arai W."/>
            <person name="Tsubouchi T."/>
            <person name="Morono Y."/>
            <person name="Uchiyama I."/>
            <person name="Ito T."/>
            <person name="Fujiyama A."/>
            <person name="Inagaki F."/>
            <person name="Takami H."/>
        </authorList>
    </citation>
    <scope>NUCLEOTIDE SEQUENCE</scope>
    <source>
        <strain evidence="1">Expedition CK06-06</strain>
    </source>
</reference>